<dbReference type="AlphaFoldDB" id="A0A229TDV5"/>
<dbReference type="Proteomes" id="UP000215199">
    <property type="component" value="Unassembled WGS sequence"/>
</dbReference>
<keyword evidence="1" id="KW-0732">Signal</keyword>
<comment type="caution">
    <text evidence="2">The sequence shown here is derived from an EMBL/GenBank/DDBJ whole genome shotgun (WGS) entry which is preliminary data.</text>
</comment>
<protein>
    <recommendedName>
        <fullName evidence="4">Secreted protein</fullName>
    </recommendedName>
</protein>
<evidence type="ECO:0000256" key="1">
    <source>
        <dbReference type="SAM" id="SignalP"/>
    </source>
</evidence>
<evidence type="ECO:0008006" key="4">
    <source>
        <dbReference type="Google" id="ProtNLM"/>
    </source>
</evidence>
<accession>A0A229TDV5</accession>
<dbReference type="EMBL" id="NMUL01000008">
    <property type="protein sequence ID" value="OXM69170.1"/>
    <property type="molecule type" value="Genomic_DNA"/>
</dbReference>
<evidence type="ECO:0000313" key="3">
    <source>
        <dbReference type="Proteomes" id="UP000215199"/>
    </source>
</evidence>
<evidence type="ECO:0000313" key="2">
    <source>
        <dbReference type="EMBL" id="OXM69170.1"/>
    </source>
</evidence>
<dbReference type="RefSeq" id="WP_093947325.1">
    <property type="nucleotide sequence ID" value="NZ_NMUL01000008.1"/>
</dbReference>
<gene>
    <name evidence="2" type="ORF">CF165_10795</name>
</gene>
<feature type="signal peptide" evidence="1">
    <location>
        <begin position="1"/>
        <end position="25"/>
    </location>
</feature>
<reference evidence="3" key="1">
    <citation type="submission" date="2017-07" db="EMBL/GenBank/DDBJ databases">
        <title>Comparative genome mining reveals phylogenetic distribution patterns of secondary metabolites in Amycolatopsis.</title>
        <authorList>
            <person name="Adamek M."/>
            <person name="Alanjary M."/>
            <person name="Sales-Ortells H."/>
            <person name="Goodfellow M."/>
            <person name="Bull A.T."/>
            <person name="Kalinowski J."/>
            <person name="Ziemert N."/>
        </authorList>
    </citation>
    <scope>NUCLEOTIDE SEQUENCE [LARGE SCALE GENOMIC DNA]</scope>
    <source>
        <strain evidence="3">H5</strain>
    </source>
</reference>
<dbReference type="OrthoDB" id="3629964at2"/>
<feature type="chain" id="PRO_5012601679" description="Secreted protein" evidence="1">
    <location>
        <begin position="26"/>
        <end position="138"/>
    </location>
</feature>
<organism evidence="2 3">
    <name type="scientific">Amycolatopsis vastitatis</name>
    <dbReference type="NCBI Taxonomy" id="1905142"/>
    <lineage>
        <taxon>Bacteria</taxon>
        <taxon>Bacillati</taxon>
        <taxon>Actinomycetota</taxon>
        <taxon>Actinomycetes</taxon>
        <taxon>Pseudonocardiales</taxon>
        <taxon>Pseudonocardiaceae</taxon>
        <taxon>Amycolatopsis</taxon>
    </lineage>
</organism>
<proteinExistence type="predicted"/>
<sequence>MKTAVQAGLVALLAGATVLVAPAQAATTVQRTAVCQNGDFQGSFTLRYEISGGYYHLIGGTTTSGPYIGDSAGTVALRISYRSGTTVRTVYTRSVPTTTGSTSFAMPSGTDVPTRSFGTASTTFDNGVASCVATVPLT</sequence>
<keyword evidence="3" id="KW-1185">Reference proteome</keyword>
<name>A0A229TDV5_9PSEU</name>